<dbReference type="RefSeq" id="WP_203873889.1">
    <property type="nucleotide sequence ID" value="NZ_BOOK01000008.1"/>
</dbReference>
<protein>
    <submittedName>
        <fullName evidence="4">N-acetyltransferase</fullName>
    </submittedName>
</protein>
<evidence type="ECO:0000313" key="4">
    <source>
        <dbReference type="EMBL" id="GIH99430.1"/>
    </source>
</evidence>
<dbReference type="Gene3D" id="3.40.630.30">
    <property type="match status" value="1"/>
</dbReference>
<evidence type="ECO:0000256" key="2">
    <source>
        <dbReference type="ARBA" id="ARBA00023315"/>
    </source>
</evidence>
<reference evidence="4" key="1">
    <citation type="submission" date="2021-01" db="EMBL/GenBank/DDBJ databases">
        <title>Whole genome shotgun sequence of Planobispora takensis NBRC 109077.</title>
        <authorList>
            <person name="Komaki H."/>
            <person name="Tamura T."/>
        </authorList>
    </citation>
    <scope>NUCLEOTIDE SEQUENCE</scope>
    <source>
        <strain evidence="4">NBRC 109077</strain>
    </source>
</reference>
<evidence type="ECO:0000256" key="1">
    <source>
        <dbReference type="ARBA" id="ARBA00022679"/>
    </source>
</evidence>
<dbReference type="PROSITE" id="PS51186">
    <property type="entry name" value="GNAT"/>
    <property type="match status" value="1"/>
</dbReference>
<keyword evidence="1" id="KW-0808">Transferase</keyword>
<comment type="caution">
    <text evidence="4">The sequence shown here is derived from an EMBL/GenBank/DDBJ whole genome shotgun (WGS) entry which is preliminary data.</text>
</comment>
<feature type="domain" description="N-acetyltransferase" evidence="3">
    <location>
        <begin position="139"/>
        <end position="278"/>
    </location>
</feature>
<sequence>MRWLFATDVTDFPAAAEEWLRGDPVRATVPLTVLARMRRGVWSDGVLLGWLVSGGSGREVCGVALHTPPYPLLLSDLPDEAVAPLAEALRGRDLSGVDGPVPQVESFAAAWGRPARERMSMRLYRLGTLRDAAAAGTAGTARLADRDDLDLVAGWHHAFFAEAEPGGLDDDIAARVETRILDRELVLWEAARSPVALAGFSTPIAGMSRIGPVYTPPGFRRRGYGAAVTHAATRIALERGAGYVLLFTDLANPTSNSIYQALGYRPVGDHAMVYFDQE</sequence>
<dbReference type="InterPro" id="IPR000182">
    <property type="entry name" value="GNAT_dom"/>
</dbReference>
<dbReference type="InterPro" id="IPR016181">
    <property type="entry name" value="Acyl_CoA_acyltransferase"/>
</dbReference>
<organism evidence="4 5">
    <name type="scientific">Planobispora takensis</name>
    <dbReference type="NCBI Taxonomy" id="1367882"/>
    <lineage>
        <taxon>Bacteria</taxon>
        <taxon>Bacillati</taxon>
        <taxon>Actinomycetota</taxon>
        <taxon>Actinomycetes</taxon>
        <taxon>Streptosporangiales</taxon>
        <taxon>Streptosporangiaceae</taxon>
        <taxon>Planobispora</taxon>
    </lineage>
</organism>
<keyword evidence="2" id="KW-0012">Acyltransferase</keyword>
<proteinExistence type="predicted"/>
<dbReference type="Proteomes" id="UP000634476">
    <property type="component" value="Unassembled WGS sequence"/>
</dbReference>
<dbReference type="AlphaFoldDB" id="A0A8J3SVC8"/>
<name>A0A8J3SVC8_9ACTN</name>
<evidence type="ECO:0000313" key="5">
    <source>
        <dbReference type="Proteomes" id="UP000634476"/>
    </source>
</evidence>
<dbReference type="InterPro" id="IPR050832">
    <property type="entry name" value="Bact_Acetyltransf"/>
</dbReference>
<gene>
    <name evidence="4" type="ORF">Pta02_14390</name>
</gene>
<dbReference type="GO" id="GO:0016747">
    <property type="term" value="F:acyltransferase activity, transferring groups other than amino-acyl groups"/>
    <property type="evidence" value="ECO:0007669"/>
    <property type="project" value="InterPro"/>
</dbReference>
<dbReference type="Pfam" id="PF00583">
    <property type="entry name" value="Acetyltransf_1"/>
    <property type="match status" value="1"/>
</dbReference>
<dbReference type="EMBL" id="BOOK01000008">
    <property type="protein sequence ID" value="GIH99430.1"/>
    <property type="molecule type" value="Genomic_DNA"/>
</dbReference>
<dbReference type="PANTHER" id="PTHR43877">
    <property type="entry name" value="AMINOALKYLPHOSPHONATE N-ACETYLTRANSFERASE-RELATED-RELATED"/>
    <property type="match status" value="1"/>
</dbReference>
<dbReference type="SUPFAM" id="SSF55729">
    <property type="entry name" value="Acyl-CoA N-acyltransferases (Nat)"/>
    <property type="match status" value="1"/>
</dbReference>
<evidence type="ECO:0000259" key="3">
    <source>
        <dbReference type="PROSITE" id="PS51186"/>
    </source>
</evidence>
<keyword evidence="5" id="KW-1185">Reference proteome</keyword>
<accession>A0A8J3SVC8</accession>
<dbReference type="CDD" id="cd04301">
    <property type="entry name" value="NAT_SF"/>
    <property type="match status" value="1"/>
</dbReference>